<dbReference type="Gene3D" id="1.20.140.10">
    <property type="entry name" value="Butyryl-CoA Dehydrogenase, subunit A, domain 3"/>
    <property type="match status" value="1"/>
</dbReference>
<evidence type="ECO:0000256" key="3">
    <source>
        <dbReference type="ARBA" id="ARBA00022630"/>
    </source>
</evidence>
<evidence type="ECO:0008006" key="9">
    <source>
        <dbReference type="Google" id="ProtNLM"/>
    </source>
</evidence>
<dbReference type="Gene3D" id="1.10.540.10">
    <property type="entry name" value="Acyl-CoA dehydrogenase/oxidase, N-terminal domain"/>
    <property type="match status" value="1"/>
</dbReference>
<dbReference type="GO" id="GO:0050660">
    <property type="term" value="F:flavin adenine dinucleotide binding"/>
    <property type="evidence" value="ECO:0007669"/>
    <property type="project" value="InterPro"/>
</dbReference>
<dbReference type="InterPro" id="IPR009075">
    <property type="entry name" value="AcylCo_DH/oxidase_C"/>
</dbReference>
<evidence type="ECO:0000256" key="1">
    <source>
        <dbReference type="ARBA" id="ARBA00001974"/>
    </source>
</evidence>
<dbReference type="InterPro" id="IPR009100">
    <property type="entry name" value="AcylCoA_DH/oxidase_NM_dom_sf"/>
</dbReference>
<dbReference type="PANTHER" id="PTHR43884">
    <property type="entry name" value="ACYL-COA DEHYDROGENASE"/>
    <property type="match status" value="1"/>
</dbReference>
<dbReference type="InterPro" id="IPR037069">
    <property type="entry name" value="AcylCoA_DH/ox_N_sf"/>
</dbReference>
<keyword evidence="3" id="KW-0285">Flavoprotein</keyword>
<protein>
    <recommendedName>
        <fullName evidence="9">Acyl-CoA dehydrogenase/oxidase N-terminal domain-containing protein</fullName>
    </recommendedName>
</protein>
<dbReference type="GO" id="GO:0003995">
    <property type="term" value="F:acyl-CoA dehydrogenase activity"/>
    <property type="evidence" value="ECO:0007669"/>
    <property type="project" value="TreeGrafter"/>
</dbReference>
<evidence type="ECO:0000256" key="5">
    <source>
        <dbReference type="ARBA" id="ARBA00023002"/>
    </source>
</evidence>
<dbReference type="Pfam" id="PF00441">
    <property type="entry name" value="Acyl-CoA_dh_1"/>
    <property type="match status" value="1"/>
</dbReference>
<reference evidence="8" key="1">
    <citation type="submission" date="2018-05" db="EMBL/GenBank/DDBJ databases">
        <authorList>
            <person name="Lanie J.A."/>
            <person name="Ng W.-L."/>
            <person name="Kazmierczak K.M."/>
            <person name="Andrzejewski T.M."/>
            <person name="Davidsen T.M."/>
            <person name="Wayne K.J."/>
            <person name="Tettelin H."/>
            <person name="Glass J.I."/>
            <person name="Rusch D."/>
            <person name="Podicherti R."/>
            <person name="Tsui H.-C.T."/>
            <person name="Winkler M.E."/>
        </authorList>
    </citation>
    <scope>NUCLEOTIDE SEQUENCE</scope>
</reference>
<feature type="non-terminal residue" evidence="8">
    <location>
        <position position="287"/>
    </location>
</feature>
<dbReference type="InterPro" id="IPR046373">
    <property type="entry name" value="Acyl-CoA_Oxase/DH_mid-dom_sf"/>
</dbReference>
<evidence type="ECO:0000313" key="8">
    <source>
        <dbReference type="EMBL" id="SVD14059.1"/>
    </source>
</evidence>
<evidence type="ECO:0000259" key="6">
    <source>
        <dbReference type="Pfam" id="PF00441"/>
    </source>
</evidence>
<gene>
    <name evidence="8" type="ORF">METZ01_LOCUS366913</name>
</gene>
<dbReference type="EMBL" id="UINC01132013">
    <property type="protein sequence ID" value="SVD14059.1"/>
    <property type="molecule type" value="Genomic_DNA"/>
</dbReference>
<dbReference type="InterPro" id="IPR036250">
    <property type="entry name" value="AcylCo_DH-like_C"/>
</dbReference>
<name>A0A382SVV9_9ZZZZ</name>
<evidence type="ECO:0000256" key="4">
    <source>
        <dbReference type="ARBA" id="ARBA00022827"/>
    </source>
</evidence>
<dbReference type="SUPFAM" id="SSF47203">
    <property type="entry name" value="Acyl-CoA dehydrogenase C-terminal domain-like"/>
    <property type="match status" value="1"/>
</dbReference>
<feature type="domain" description="Acyl-CoA dehydrogenase/oxidase C-terminal" evidence="6">
    <location>
        <begin position="242"/>
        <end position="285"/>
    </location>
</feature>
<evidence type="ECO:0000259" key="7">
    <source>
        <dbReference type="Pfam" id="PF02771"/>
    </source>
</evidence>
<dbReference type="PANTHER" id="PTHR43884:SF20">
    <property type="entry name" value="ACYL-COA DEHYDROGENASE FADE28"/>
    <property type="match status" value="1"/>
</dbReference>
<proteinExistence type="inferred from homology"/>
<dbReference type="InterPro" id="IPR013786">
    <property type="entry name" value="AcylCoA_DH/ox_N"/>
</dbReference>
<comment type="cofactor">
    <cofactor evidence="1">
        <name>FAD</name>
        <dbReference type="ChEBI" id="CHEBI:57692"/>
    </cofactor>
</comment>
<dbReference type="Pfam" id="PF02771">
    <property type="entry name" value="Acyl-CoA_dh_N"/>
    <property type="match status" value="1"/>
</dbReference>
<dbReference type="Gene3D" id="2.40.110.10">
    <property type="entry name" value="Butyryl-CoA Dehydrogenase, subunit A, domain 2"/>
    <property type="match status" value="1"/>
</dbReference>
<sequence>MTEQPKNFGFGEDETMLRDAVRKFFADNCTPDKIHAQVAHDPDIHRPIECIWDKNLWQQVVELGWTAVCVPETAGGVGMPLVAAVAIAEEVGKVAFPSPLISTYCATAILTACGTDAANKALGDIATGTPTTLAITNERGSWNTTDTDISITKNKLSGTAWFVQDAMKCDRFVVSATAEEGIGLYLVNATAAGLTIVPDGIIDLTRDQAHLIFDGVEAIELVGPDKGDAALTAAMPTILTLISADMVGAGEWLLQTTVEYAKTRVQFDRPLGFFQAVKHPLVNVMLD</sequence>
<comment type="similarity">
    <text evidence="2">Belongs to the acyl-CoA dehydrogenase family.</text>
</comment>
<dbReference type="SUPFAM" id="SSF56645">
    <property type="entry name" value="Acyl-CoA dehydrogenase NM domain-like"/>
    <property type="match status" value="1"/>
</dbReference>
<keyword evidence="5" id="KW-0560">Oxidoreductase</keyword>
<evidence type="ECO:0000256" key="2">
    <source>
        <dbReference type="ARBA" id="ARBA00009347"/>
    </source>
</evidence>
<keyword evidence="4" id="KW-0274">FAD</keyword>
<feature type="domain" description="Acyl-CoA dehydrogenase/oxidase N-terminal" evidence="7">
    <location>
        <begin position="12"/>
        <end position="128"/>
    </location>
</feature>
<dbReference type="AlphaFoldDB" id="A0A382SVV9"/>
<organism evidence="8">
    <name type="scientific">marine metagenome</name>
    <dbReference type="NCBI Taxonomy" id="408172"/>
    <lineage>
        <taxon>unclassified sequences</taxon>
        <taxon>metagenomes</taxon>
        <taxon>ecological metagenomes</taxon>
    </lineage>
</organism>
<accession>A0A382SVV9</accession>